<dbReference type="PANTHER" id="PTHR40642:SF1">
    <property type="entry name" value="YALI0F31295P"/>
    <property type="match status" value="1"/>
</dbReference>
<accession>A0A8E2JMN3</accession>
<evidence type="ECO:0000256" key="1">
    <source>
        <dbReference type="SAM" id="MobiDB-lite"/>
    </source>
</evidence>
<dbReference type="Pfam" id="PF12720">
    <property type="entry name" value="DUF3807"/>
    <property type="match status" value="1"/>
</dbReference>
<dbReference type="EMBL" id="KV750967">
    <property type="protein sequence ID" value="OCL02344.1"/>
    <property type="molecule type" value="Genomic_DNA"/>
</dbReference>
<feature type="compositionally biased region" description="Basic residues" evidence="1">
    <location>
        <begin position="181"/>
        <end position="191"/>
    </location>
</feature>
<reference evidence="2 3" key="1">
    <citation type="journal article" date="2016" name="Nat. Commun.">
        <title>Ectomycorrhizal ecology is imprinted in the genome of the dominant symbiotic fungus Cenococcum geophilum.</title>
        <authorList>
            <consortium name="DOE Joint Genome Institute"/>
            <person name="Peter M."/>
            <person name="Kohler A."/>
            <person name="Ohm R.A."/>
            <person name="Kuo A."/>
            <person name="Krutzmann J."/>
            <person name="Morin E."/>
            <person name="Arend M."/>
            <person name="Barry K.W."/>
            <person name="Binder M."/>
            <person name="Choi C."/>
            <person name="Clum A."/>
            <person name="Copeland A."/>
            <person name="Grisel N."/>
            <person name="Haridas S."/>
            <person name="Kipfer T."/>
            <person name="LaButti K."/>
            <person name="Lindquist E."/>
            <person name="Lipzen A."/>
            <person name="Maire R."/>
            <person name="Meier B."/>
            <person name="Mihaltcheva S."/>
            <person name="Molinier V."/>
            <person name="Murat C."/>
            <person name="Poggeler S."/>
            <person name="Quandt C.A."/>
            <person name="Sperisen C."/>
            <person name="Tritt A."/>
            <person name="Tisserant E."/>
            <person name="Crous P.W."/>
            <person name="Henrissat B."/>
            <person name="Nehls U."/>
            <person name="Egli S."/>
            <person name="Spatafora J.W."/>
            <person name="Grigoriev I.V."/>
            <person name="Martin F.M."/>
        </authorList>
    </citation>
    <scope>NUCLEOTIDE SEQUENCE [LARGE SCALE GENOMIC DNA]</scope>
    <source>
        <strain evidence="2 3">CBS 207.34</strain>
    </source>
</reference>
<feature type="region of interest" description="Disordered" evidence="1">
    <location>
        <begin position="150"/>
        <end position="238"/>
    </location>
</feature>
<dbReference type="AlphaFoldDB" id="A0A8E2JMN3"/>
<dbReference type="InterPro" id="IPR024526">
    <property type="entry name" value="DUF3807"/>
</dbReference>
<evidence type="ECO:0000313" key="3">
    <source>
        <dbReference type="Proteomes" id="UP000250140"/>
    </source>
</evidence>
<feature type="compositionally biased region" description="Polar residues" evidence="1">
    <location>
        <begin position="162"/>
        <end position="172"/>
    </location>
</feature>
<feature type="compositionally biased region" description="Basic and acidic residues" evidence="1">
    <location>
        <begin position="215"/>
        <end position="231"/>
    </location>
</feature>
<dbReference type="PANTHER" id="PTHR40642">
    <property type="entry name" value="YALI0F31295P"/>
    <property type="match status" value="1"/>
</dbReference>
<sequence>MGRAGDYYATRHAAVSCRNGHLTSRFSPTQLRYQVLPCTESRPQQSQRTSSTTTVHSFGCSKSMKIPSVTEGDLRDFHSKHFATTPLPAVFVPENEALTAIKGDDDALGYYDDGVKRTLTDGQIAIFRHSETQAIIREIRQEKETRASLAESWANKDGDPQSLGSGVIQRSMSLCVDAGATKRKPKKKRKRDRENTWEERKTGSNIPRQDATDEWTPRRQARELDDNKDVTVDLDYGA</sequence>
<keyword evidence="3" id="KW-1185">Reference proteome</keyword>
<dbReference type="OrthoDB" id="5422320at2759"/>
<protein>
    <submittedName>
        <fullName evidence="2">Uncharacterized protein</fullName>
    </submittedName>
</protein>
<organism evidence="2 3">
    <name type="scientific">Glonium stellatum</name>
    <dbReference type="NCBI Taxonomy" id="574774"/>
    <lineage>
        <taxon>Eukaryota</taxon>
        <taxon>Fungi</taxon>
        <taxon>Dikarya</taxon>
        <taxon>Ascomycota</taxon>
        <taxon>Pezizomycotina</taxon>
        <taxon>Dothideomycetes</taxon>
        <taxon>Pleosporomycetidae</taxon>
        <taxon>Gloniales</taxon>
        <taxon>Gloniaceae</taxon>
        <taxon>Glonium</taxon>
    </lineage>
</organism>
<dbReference type="Proteomes" id="UP000250140">
    <property type="component" value="Unassembled WGS sequence"/>
</dbReference>
<evidence type="ECO:0000313" key="2">
    <source>
        <dbReference type="EMBL" id="OCL02344.1"/>
    </source>
</evidence>
<feature type="compositionally biased region" description="Basic and acidic residues" evidence="1">
    <location>
        <begin position="192"/>
        <end position="202"/>
    </location>
</feature>
<proteinExistence type="predicted"/>
<name>A0A8E2JMN3_9PEZI</name>
<gene>
    <name evidence="2" type="ORF">AOQ84DRAFT_393026</name>
</gene>